<dbReference type="Proteomes" id="UP000887576">
    <property type="component" value="Unplaced"/>
</dbReference>
<name>A0AC34RJC9_9BILA</name>
<evidence type="ECO:0000313" key="1">
    <source>
        <dbReference type="Proteomes" id="UP000887576"/>
    </source>
</evidence>
<reference evidence="2" key="1">
    <citation type="submission" date="2022-11" db="UniProtKB">
        <authorList>
            <consortium name="WormBaseParasite"/>
        </authorList>
    </citation>
    <scope>IDENTIFICATION</scope>
</reference>
<dbReference type="WBParaSite" id="JU765_v2.g7538.t1">
    <property type="protein sequence ID" value="JU765_v2.g7538.t1"/>
    <property type="gene ID" value="JU765_v2.g7538"/>
</dbReference>
<protein>
    <submittedName>
        <fullName evidence="2">Receptor ligand binding region domain-containing protein</fullName>
    </submittedName>
</protein>
<organism evidence="1 2">
    <name type="scientific">Panagrolaimus sp. JU765</name>
    <dbReference type="NCBI Taxonomy" id="591449"/>
    <lineage>
        <taxon>Eukaryota</taxon>
        <taxon>Metazoa</taxon>
        <taxon>Ecdysozoa</taxon>
        <taxon>Nematoda</taxon>
        <taxon>Chromadorea</taxon>
        <taxon>Rhabditida</taxon>
        <taxon>Tylenchina</taxon>
        <taxon>Panagrolaimomorpha</taxon>
        <taxon>Panagrolaimoidea</taxon>
        <taxon>Panagrolaimidae</taxon>
        <taxon>Panagrolaimus</taxon>
    </lineage>
</organism>
<proteinExistence type="predicted"/>
<accession>A0AC34RJC9</accession>
<sequence length="207" mass="23730">MATVICLLMKFYDWNTFALVYQINGDGTCDSFQQDMEKVSQSGQDCIISYKKPIDSWAESDIQYTLDMIKMKARIVLMCFDDAVQERRFALKLSEAKMNTAEYVYLLPYTDMKMTLDDKITPWWIDTGSVKDGKDADAESIAKRSLVLSVDTTSSVRNSFTNFSDEVMAHMKSWPFYCKDCNRGQKASPYAATLYDSMYMYGLAVSR</sequence>
<evidence type="ECO:0000313" key="2">
    <source>
        <dbReference type="WBParaSite" id="JU765_v2.g7538.t1"/>
    </source>
</evidence>